<accession>A0A1G7IFR9</accession>
<evidence type="ECO:0000313" key="3">
    <source>
        <dbReference type="EMBL" id="SDF11600.1"/>
    </source>
</evidence>
<proteinExistence type="predicted"/>
<feature type="domain" description="YcxB-like C-terminal" evidence="2">
    <location>
        <begin position="93"/>
        <end position="154"/>
    </location>
</feature>
<organism evidence="3 4">
    <name type="scientific">Chitinophaga filiformis</name>
    <name type="common">Myxococcus filiformis</name>
    <name type="synonym">Flexibacter filiformis</name>
    <dbReference type="NCBI Taxonomy" id="104663"/>
    <lineage>
        <taxon>Bacteria</taxon>
        <taxon>Pseudomonadati</taxon>
        <taxon>Bacteroidota</taxon>
        <taxon>Chitinophagia</taxon>
        <taxon>Chitinophagales</taxon>
        <taxon>Chitinophagaceae</taxon>
        <taxon>Chitinophaga</taxon>
    </lineage>
</organism>
<dbReference type="OrthoDB" id="663382at2"/>
<feature type="transmembrane region" description="Helical" evidence="1">
    <location>
        <begin position="53"/>
        <end position="73"/>
    </location>
</feature>
<dbReference type="AlphaFoldDB" id="A0A1G7IFR9"/>
<dbReference type="InterPro" id="IPR025588">
    <property type="entry name" value="YcxB-like_C"/>
</dbReference>
<keyword evidence="1" id="KW-0812">Transmembrane</keyword>
<reference evidence="3 4" key="1">
    <citation type="submission" date="2016-10" db="EMBL/GenBank/DDBJ databases">
        <authorList>
            <person name="de Groot N.N."/>
        </authorList>
    </citation>
    <scope>NUCLEOTIDE SEQUENCE [LARGE SCALE GENOMIC DNA]</scope>
    <source>
        <strain evidence="3 4">DSM 527</strain>
    </source>
</reference>
<evidence type="ECO:0000259" key="2">
    <source>
        <dbReference type="Pfam" id="PF14317"/>
    </source>
</evidence>
<dbReference type="RefSeq" id="WP_089828957.1">
    <property type="nucleotide sequence ID" value="NZ_FNBN01000001.1"/>
</dbReference>
<evidence type="ECO:0000313" key="4">
    <source>
        <dbReference type="Proteomes" id="UP000199045"/>
    </source>
</evidence>
<dbReference type="EMBL" id="FNBN01000001">
    <property type="protein sequence ID" value="SDF11600.1"/>
    <property type="molecule type" value="Genomic_DNA"/>
</dbReference>
<dbReference type="Pfam" id="PF14317">
    <property type="entry name" value="YcxB"/>
    <property type="match status" value="1"/>
</dbReference>
<keyword evidence="1" id="KW-1133">Transmembrane helix</keyword>
<feature type="transmembrane region" description="Helical" evidence="1">
    <location>
        <begin position="29"/>
        <end position="47"/>
    </location>
</feature>
<keyword evidence="1" id="KW-0472">Membrane</keyword>
<name>A0A1G7IFR9_CHIFI</name>
<gene>
    <name evidence="3" type="ORF">SAMN04488121_101839</name>
</gene>
<evidence type="ECO:0000256" key="1">
    <source>
        <dbReference type="SAM" id="Phobius"/>
    </source>
</evidence>
<dbReference type="Proteomes" id="UP000199045">
    <property type="component" value="Unassembled WGS sequence"/>
</dbReference>
<sequence length="160" mass="18573">MHFLEFSYNKEEVLNALRYHFMQRGEIKVFRNTLFILLAFTMAGYAFKVVTIGALLGIAAMVLLIIAVFWFLLPVSIYNKAATFKDDIHLKYSEEGITISTRTSEHQRLLSWSTFTKVVEAKNFFFLYRGKKNFFLVPTSAFKSEDAQKEFSRLANDNIN</sequence>
<protein>
    <submittedName>
        <fullName evidence="3">YcxB-like protein</fullName>
    </submittedName>
</protein>